<name>A0A3Q8I4G2_STIAU</name>
<feature type="domain" description="Protein kinase" evidence="9">
    <location>
        <begin position="19"/>
        <end position="307"/>
    </location>
</feature>
<keyword evidence="6 7" id="KW-0067">ATP-binding</keyword>
<evidence type="ECO:0000256" key="7">
    <source>
        <dbReference type="PROSITE-ProRule" id="PRU10141"/>
    </source>
</evidence>
<dbReference type="PROSITE" id="PS00107">
    <property type="entry name" value="PROTEIN_KINASE_ATP"/>
    <property type="match status" value="1"/>
</dbReference>
<dbReference type="InterPro" id="IPR017441">
    <property type="entry name" value="Protein_kinase_ATP_BS"/>
</dbReference>
<keyword evidence="3" id="KW-0808">Transferase</keyword>
<dbReference type="PROSITE" id="PS50011">
    <property type="entry name" value="PROTEIN_KINASE_DOM"/>
    <property type="match status" value="1"/>
</dbReference>
<dbReference type="InterPro" id="IPR050660">
    <property type="entry name" value="NEK_Ser/Thr_kinase"/>
</dbReference>
<evidence type="ECO:0000256" key="8">
    <source>
        <dbReference type="SAM" id="MobiDB-lite"/>
    </source>
</evidence>
<evidence type="ECO:0000256" key="1">
    <source>
        <dbReference type="ARBA" id="ARBA00010886"/>
    </source>
</evidence>
<proteinExistence type="inferred from homology"/>
<dbReference type="AlphaFoldDB" id="A0A3Q8I4G2"/>
<evidence type="ECO:0000256" key="2">
    <source>
        <dbReference type="ARBA" id="ARBA00012513"/>
    </source>
</evidence>
<dbReference type="PANTHER" id="PTHR43671:SF13">
    <property type="entry name" value="SERINE_THREONINE-PROTEIN KINASE NEK2"/>
    <property type="match status" value="1"/>
</dbReference>
<feature type="region of interest" description="Disordered" evidence="8">
    <location>
        <begin position="300"/>
        <end position="325"/>
    </location>
</feature>
<evidence type="ECO:0000256" key="6">
    <source>
        <dbReference type="ARBA" id="ARBA00022840"/>
    </source>
</evidence>
<organism evidence="10">
    <name type="scientific">Stigmatella aurantiaca Sg a15</name>
    <dbReference type="NCBI Taxonomy" id="675526"/>
    <lineage>
        <taxon>Bacteria</taxon>
        <taxon>Pseudomonadati</taxon>
        <taxon>Myxococcota</taxon>
        <taxon>Myxococcia</taxon>
        <taxon>Myxococcales</taxon>
        <taxon>Cystobacterineae</taxon>
        <taxon>Archangiaceae</taxon>
        <taxon>Stigmatella</taxon>
    </lineage>
</organism>
<dbReference type="PANTHER" id="PTHR43671">
    <property type="entry name" value="SERINE/THREONINE-PROTEIN KINASE NEK"/>
    <property type="match status" value="1"/>
</dbReference>
<dbReference type="Pfam" id="PF00069">
    <property type="entry name" value="Pkinase"/>
    <property type="match status" value="1"/>
</dbReference>
<evidence type="ECO:0000256" key="5">
    <source>
        <dbReference type="ARBA" id="ARBA00022777"/>
    </source>
</evidence>
<keyword evidence="5 10" id="KW-0418">Kinase</keyword>
<reference evidence="10" key="1">
    <citation type="journal article" date="2018" name="J. Ind. Microbiol. Biotechnol.">
        <title>Genome mining reveals uncommon alkylpyrones as type III PKS products from myxobacteria.</title>
        <authorList>
            <person name="Hug J.J."/>
            <person name="Panter F."/>
            <person name="Krug D."/>
            <person name="Muller R."/>
        </authorList>
    </citation>
    <scope>NUCLEOTIDE SEQUENCE</scope>
    <source>
        <strain evidence="10">Sg a15</strain>
    </source>
</reference>
<dbReference type="CDD" id="cd14014">
    <property type="entry name" value="STKc_PknB_like"/>
    <property type="match status" value="1"/>
</dbReference>
<evidence type="ECO:0000256" key="3">
    <source>
        <dbReference type="ARBA" id="ARBA00022679"/>
    </source>
</evidence>
<accession>A0A3Q8I4G2</accession>
<dbReference type="GO" id="GO:0005524">
    <property type="term" value="F:ATP binding"/>
    <property type="evidence" value="ECO:0007669"/>
    <property type="project" value="UniProtKB-UniRule"/>
</dbReference>
<dbReference type="PROSITE" id="PS00108">
    <property type="entry name" value="PROTEIN_KINASE_ST"/>
    <property type="match status" value="1"/>
</dbReference>
<dbReference type="EC" id="2.7.11.1" evidence="2"/>
<sequence>MMDLMGPEGLRPGTQVDGWMIVKALGAGGFGAVHQVEKHGQPFAMKLALHKEDSGDAKQTHARTRRELTCLLHLNHPNIVKARAHGQWPDMRQGHLYLILDYIDGWTLAEWAERMHPTFHELVRVFEQIAAALSYMHARGVFHRDLKLTNLLIRKSDGVPILIDFGVGDYSLAEELTDLPLPPGTERYRAPEANRFWREHKNGRKAKYEFKVADELFAFGVMLHDLLTEPLPTRRTARTPLNNDVVPPPPVEEKNPRIPEALASLVRKLLSREPHRRPENFESVRRELAELVAHQGSEYQVPHHPPFRQQAPSRDAGAGKAPAEAKLRKVWQRRRPGALRGLLGAAALVLVASLATPSPDAFLLPSGATVQFPLQEEGSHVTQKSSATSAQRATIPSRFVTPTEFLAWCKTAAILGMVVAVEAGCPGAQVRPMPSDLEDCPPEVQKVMEELGVKSDMFITVDIRQPSTAGGYVPGDDGTYGDGPVIGRVEPWDNQSKIPTGSLLFGYLWTEVGPRVIGRYDRVQFPNGKEFPVCMALSNRSFRDGIKKHPGSKPGAAKIGRIEPVAPMPL</sequence>
<dbReference type="InterPro" id="IPR000719">
    <property type="entry name" value="Prot_kinase_dom"/>
</dbReference>
<feature type="binding site" evidence="7">
    <location>
        <position position="46"/>
    </location>
    <ligand>
        <name>ATP</name>
        <dbReference type="ChEBI" id="CHEBI:30616"/>
    </ligand>
</feature>
<dbReference type="Gene3D" id="3.30.200.20">
    <property type="entry name" value="Phosphorylase Kinase, domain 1"/>
    <property type="match status" value="1"/>
</dbReference>
<dbReference type="InterPro" id="IPR008271">
    <property type="entry name" value="Ser/Thr_kinase_AS"/>
</dbReference>
<evidence type="ECO:0000259" key="9">
    <source>
        <dbReference type="PROSITE" id="PS50011"/>
    </source>
</evidence>
<evidence type="ECO:0000256" key="4">
    <source>
        <dbReference type="ARBA" id="ARBA00022741"/>
    </source>
</evidence>
<dbReference type="InterPro" id="IPR011009">
    <property type="entry name" value="Kinase-like_dom_sf"/>
</dbReference>
<dbReference type="SUPFAM" id="SSF56112">
    <property type="entry name" value="Protein kinase-like (PK-like)"/>
    <property type="match status" value="1"/>
</dbReference>
<dbReference type="EMBL" id="MH908869">
    <property type="protein sequence ID" value="AYM52283.1"/>
    <property type="molecule type" value="Genomic_DNA"/>
</dbReference>
<comment type="similarity">
    <text evidence="1">Belongs to the protein kinase superfamily. NEK Ser/Thr protein kinase family. NIMA subfamily.</text>
</comment>
<evidence type="ECO:0000313" key="10">
    <source>
        <dbReference type="EMBL" id="AYM52283.1"/>
    </source>
</evidence>
<dbReference type="GO" id="GO:0004674">
    <property type="term" value="F:protein serine/threonine kinase activity"/>
    <property type="evidence" value="ECO:0007669"/>
    <property type="project" value="UniProtKB-EC"/>
</dbReference>
<dbReference type="Gene3D" id="1.10.510.10">
    <property type="entry name" value="Transferase(Phosphotransferase) domain 1"/>
    <property type="match status" value="1"/>
</dbReference>
<protein>
    <recommendedName>
        <fullName evidence="2">non-specific serine/threonine protein kinase</fullName>
        <ecNumber evidence="2">2.7.11.1</ecNumber>
    </recommendedName>
</protein>
<keyword evidence="4 7" id="KW-0547">Nucleotide-binding</keyword>
<dbReference type="SMART" id="SM00220">
    <property type="entry name" value="S_TKc"/>
    <property type="match status" value="1"/>
</dbReference>